<gene>
    <name evidence="1" type="ORF">ACFQ07_31195</name>
</gene>
<organism evidence="1 2">
    <name type="scientific">Actinomadura adrarensis</name>
    <dbReference type="NCBI Taxonomy" id="1819600"/>
    <lineage>
        <taxon>Bacteria</taxon>
        <taxon>Bacillati</taxon>
        <taxon>Actinomycetota</taxon>
        <taxon>Actinomycetes</taxon>
        <taxon>Streptosporangiales</taxon>
        <taxon>Thermomonosporaceae</taxon>
        <taxon>Actinomadura</taxon>
    </lineage>
</organism>
<sequence length="319" mass="34371">MATSDRDLEWFLARTPEREPDLPSLAAGDLGRLSVEAFIARSAGTERVLPSRGELRLHGAGVQGHKAELAHVGIIASAWQKAVSATGAALENIRPLRGSLPSDITQRTTLVLNAAPSPGSIVLHLEPKSAPMDEVEPHGNISIVDTPRPLADRASEQLVRLLAQASPADLEMLDTLADALRSLGPRVGSSLSSLAQAIHRADITVDASWAEPSSPTIKASVNPAAARWLREFVAGRGLDAEEQTLTGTLRTVSDRQPWLIELTSGEIERMSADELASEEVARWRVGDVVELQVRSVLREQPDGNIHRSHTILDLRAADR</sequence>
<evidence type="ECO:0000313" key="1">
    <source>
        <dbReference type="EMBL" id="MFD0856740.1"/>
    </source>
</evidence>
<comment type="caution">
    <text evidence="1">The sequence shown here is derived from an EMBL/GenBank/DDBJ whole genome shotgun (WGS) entry which is preliminary data.</text>
</comment>
<evidence type="ECO:0000313" key="2">
    <source>
        <dbReference type="Proteomes" id="UP001597083"/>
    </source>
</evidence>
<protein>
    <recommendedName>
        <fullName evidence="3">S1 motif domain-containing protein</fullName>
    </recommendedName>
</protein>
<accession>A0ABW3CS35</accession>
<reference evidence="2" key="1">
    <citation type="journal article" date="2019" name="Int. J. Syst. Evol. Microbiol.">
        <title>The Global Catalogue of Microorganisms (GCM) 10K type strain sequencing project: providing services to taxonomists for standard genome sequencing and annotation.</title>
        <authorList>
            <consortium name="The Broad Institute Genomics Platform"/>
            <consortium name="The Broad Institute Genome Sequencing Center for Infectious Disease"/>
            <person name="Wu L."/>
            <person name="Ma J."/>
        </authorList>
    </citation>
    <scope>NUCLEOTIDE SEQUENCE [LARGE SCALE GENOMIC DNA]</scope>
    <source>
        <strain evidence="2">JCM 31696</strain>
    </source>
</reference>
<proteinExistence type="predicted"/>
<name>A0ABW3CS35_9ACTN</name>
<evidence type="ECO:0008006" key="3">
    <source>
        <dbReference type="Google" id="ProtNLM"/>
    </source>
</evidence>
<dbReference type="Proteomes" id="UP001597083">
    <property type="component" value="Unassembled WGS sequence"/>
</dbReference>
<keyword evidence="2" id="KW-1185">Reference proteome</keyword>
<dbReference type="EMBL" id="JBHTIR010004242">
    <property type="protein sequence ID" value="MFD0856740.1"/>
    <property type="molecule type" value="Genomic_DNA"/>
</dbReference>